<evidence type="ECO:0000313" key="3">
    <source>
        <dbReference type="Proteomes" id="UP001458880"/>
    </source>
</evidence>
<keyword evidence="3" id="KW-1185">Reference proteome</keyword>
<feature type="compositionally biased region" description="Basic and acidic residues" evidence="1">
    <location>
        <begin position="14"/>
        <end position="28"/>
    </location>
</feature>
<feature type="compositionally biased region" description="Basic and acidic residues" evidence="1">
    <location>
        <begin position="88"/>
        <end position="99"/>
    </location>
</feature>
<reference evidence="2 3" key="1">
    <citation type="journal article" date="2024" name="BMC Genomics">
        <title>De novo assembly and annotation of Popillia japonica's genome with initial clues to its potential as an invasive pest.</title>
        <authorList>
            <person name="Cucini C."/>
            <person name="Boschi S."/>
            <person name="Funari R."/>
            <person name="Cardaioli E."/>
            <person name="Iannotti N."/>
            <person name="Marturano G."/>
            <person name="Paoli F."/>
            <person name="Bruttini M."/>
            <person name="Carapelli A."/>
            <person name="Frati F."/>
            <person name="Nardi F."/>
        </authorList>
    </citation>
    <scope>NUCLEOTIDE SEQUENCE [LARGE SCALE GENOMIC DNA]</scope>
    <source>
        <strain evidence="2">DMR45628</strain>
    </source>
</reference>
<proteinExistence type="predicted"/>
<accession>A0AAW1JJI3</accession>
<comment type="caution">
    <text evidence="2">The sequence shown here is derived from an EMBL/GenBank/DDBJ whole genome shotgun (WGS) entry which is preliminary data.</text>
</comment>
<organism evidence="2 3">
    <name type="scientific">Popillia japonica</name>
    <name type="common">Japanese beetle</name>
    <dbReference type="NCBI Taxonomy" id="7064"/>
    <lineage>
        <taxon>Eukaryota</taxon>
        <taxon>Metazoa</taxon>
        <taxon>Ecdysozoa</taxon>
        <taxon>Arthropoda</taxon>
        <taxon>Hexapoda</taxon>
        <taxon>Insecta</taxon>
        <taxon>Pterygota</taxon>
        <taxon>Neoptera</taxon>
        <taxon>Endopterygota</taxon>
        <taxon>Coleoptera</taxon>
        <taxon>Polyphaga</taxon>
        <taxon>Scarabaeiformia</taxon>
        <taxon>Scarabaeidae</taxon>
        <taxon>Rutelinae</taxon>
        <taxon>Popillia</taxon>
    </lineage>
</organism>
<gene>
    <name evidence="2" type="ORF">QE152_g29125</name>
</gene>
<dbReference type="AlphaFoldDB" id="A0AAW1JJI3"/>
<dbReference type="EMBL" id="JASPKY010000363">
    <property type="protein sequence ID" value="KAK9703842.1"/>
    <property type="molecule type" value="Genomic_DNA"/>
</dbReference>
<sequence>MAANIEDSMDTEEGSTRLDVAQKRRLEDLDLPPTSGSEGEPDGEEWTEAKARKRANLKKKRVASAEELPTNGGQPTAVKSPKAGAQSKARDEAANDGRHANSSKAGTLLQPSAVAIKRAGKLVLFVACYNPPRQAINALDIRRIADPADHAFVSGDLNSKPPTGMARLGRRVRRLRP</sequence>
<name>A0AAW1JJI3_POPJA</name>
<dbReference type="Proteomes" id="UP001458880">
    <property type="component" value="Unassembled WGS sequence"/>
</dbReference>
<feature type="compositionally biased region" description="Basic residues" evidence="1">
    <location>
        <begin position="51"/>
        <end position="62"/>
    </location>
</feature>
<feature type="region of interest" description="Disordered" evidence="1">
    <location>
        <begin position="1"/>
        <end position="105"/>
    </location>
</feature>
<protein>
    <submittedName>
        <fullName evidence="2">Uncharacterized protein</fullName>
    </submittedName>
</protein>
<evidence type="ECO:0000256" key="1">
    <source>
        <dbReference type="SAM" id="MobiDB-lite"/>
    </source>
</evidence>
<evidence type="ECO:0000313" key="2">
    <source>
        <dbReference type="EMBL" id="KAK9703842.1"/>
    </source>
</evidence>